<gene>
    <name evidence="2" type="ORF">FM121_14035</name>
</gene>
<dbReference type="AlphaFoldDB" id="A0A1X6WSF6"/>
<protein>
    <submittedName>
        <fullName evidence="2">Uncharacterized protein</fullName>
    </submittedName>
</protein>
<dbReference type="RefSeq" id="WP_086952833.1">
    <property type="nucleotide sequence ID" value="NZ_FWFD01000022.1"/>
</dbReference>
<dbReference type="EMBL" id="FWFD01000022">
    <property type="protein sequence ID" value="SLM87215.1"/>
    <property type="molecule type" value="Genomic_DNA"/>
</dbReference>
<keyword evidence="1" id="KW-0812">Transmembrane</keyword>
<keyword evidence="1" id="KW-0472">Membrane</keyword>
<evidence type="ECO:0000313" key="2">
    <source>
        <dbReference type="EMBL" id="SLM87215.1"/>
    </source>
</evidence>
<keyword evidence="3" id="KW-1185">Reference proteome</keyword>
<feature type="transmembrane region" description="Helical" evidence="1">
    <location>
        <begin position="7"/>
        <end position="25"/>
    </location>
</feature>
<proteinExistence type="predicted"/>
<reference evidence="3" key="1">
    <citation type="submission" date="2017-02" db="EMBL/GenBank/DDBJ databases">
        <authorList>
            <person name="Dridi B."/>
        </authorList>
    </citation>
    <scope>NUCLEOTIDE SEQUENCE [LARGE SCALE GENOMIC DNA]</scope>
    <source>
        <strain evidence="3">bH819</strain>
    </source>
</reference>
<sequence>MKEAKTSVFIGMQVMNLLLLLTVLLPNVSTNFYLSDWMYVVLIVLMLVNGSLYLWVRSKLEKIEADRNLKEVMRIIEESI</sequence>
<evidence type="ECO:0000256" key="1">
    <source>
        <dbReference type="SAM" id="Phobius"/>
    </source>
</evidence>
<organism evidence="2 3">
    <name type="scientific">Vagococcus fluvialis bH819</name>
    <dbReference type="NCBI Taxonomy" id="1255619"/>
    <lineage>
        <taxon>Bacteria</taxon>
        <taxon>Bacillati</taxon>
        <taxon>Bacillota</taxon>
        <taxon>Bacilli</taxon>
        <taxon>Lactobacillales</taxon>
        <taxon>Enterococcaceae</taxon>
        <taxon>Vagococcus</taxon>
    </lineage>
</organism>
<accession>A0A1X6WSF6</accession>
<name>A0A1X6WSF6_9ENTE</name>
<evidence type="ECO:0000313" key="3">
    <source>
        <dbReference type="Proteomes" id="UP000195918"/>
    </source>
</evidence>
<feature type="transmembrane region" description="Helical" evidence="1">
    <location>
        <begin position="37"/>
        <end position="56"/>
    </location>
</feature>
<keyword evidence="1" id="KW-1133">Transmembrane helix</keyword>
<dbReference type="Proteomes" id="UP000195918">
    <property type="component" value="Unassembled WGS sequence"/>
</dbReference>